<dbReference type="Proteomes" id="UP000199427">
    <property type="component" value="Unassembled WGS sequence"/>
</dbReference>
<keyword evidence="1" id="KW-0472">Membrane</keyword>
<evidence type="ECO:0000313" key="2">
    <source>
        <dbReference type="EMBL" id="SEQ09360.1"/>
    </source>
</evidence>
<sequence>MDPIVIILAIVAIMVLLLFFGPPFKIVRWTSVGVVKLVIGALFIFFANVFGAMFGLHIPINLITSAIAGFLGLFGVGALVLIHLMIIP</sequence>
<feature type="transmembrane region" description="Helical" evidence="1">
    <location>
        <begin position="34"/>
        <end position="56"/>
    </location>
</feature>
<dbReference type="STRING" id="571933.SAMN05216362_106104"/>
<protein>
    <submittedName>
        <fullName evidence="2">Inhibitor of the pro-sigma K processing machinery</fullName>
    </submittedName>
</protein>
<dbReference type="InterPro" id="IPR010001">
    <property type="entry name" value="BofA"/>
</dbReference>
<evidence type="ECO:0000313" key="3">
    <source>
        <dbReference type="Proteomes" id="UP000199427"/>
    </source>
</evidence>
<dbReference type="AlphaFoldDB" id="A0A1H9D7D2"/>
<keyword evidence="1" id="KW-0812">Transmembrane</keyword>
<dbReference type="RefSeq" id="WP_091772951.1">
    <property type="nucleotide sequence ID" value="NZ_CAESCL010000049.1"/>
</dbReference>
<evidence type="ECO:0000256" key="1">
    <source>
        <dbReference type="SAM" id="Phobius"/>
    </source>
</evidence>
<proteinExistence type="predicted"/>
<feature type="transmembrane region" description="Helical" evidence="1">
    <location>
        <begin position="6"/>
        <end position="27"/>
    </location>
</feature>
<reference evidence="2 3" key="1">
    <citation type="submission" date="2016-10" db="EMBL/GenBank/DDBJ databases">
        <authorList>
            <person name="de Groot N.N."/>
        </authorList>
    </citation>
    <scope>NUCLEOTIDE SEQUENCE [LARGE SCALE GENOMIC DNA]</scope>
    <source>
        <strain evidence="2 3">DSM 21633</strain>
    </source>
</reference>
<dbReference type="NCBIfam" id="TIGR02862">
    <property type="entry name" value="spore_BofA"/>
    <property type="match status" value="1"/>
</dbReference>
<gene>
    <name evidence="2" type="ORF">SAMN05216362_106104</name>
</gene>
<organism evidence="2 3">
    <name type="scientific">Piscibacillus halophilus</name>
    <dbReference type="NCBI Taxonomy" id="571933"/>
    <lineage>
        <taxon>Bacteria</taxon>
        <taxon>Bacillati</taxon>
        <taxon>Bacillota</taxon>
        <taxon>Bacilli</taxon>
        <taxon>Bacillales</taxon>
        <taxon>Bacillaceae</taxon>
        <taxon>Piscibacillus</taxon>
    </lineage>
</organism>
<dbReference type="OrthoDB" id="2692225at2"/>
<feature type="transmembrane region" description="Helical" evidence="1">
    <location>
        <begin position="62"/>
        <end position="87"/>
    </location>
</feature>
<dbReference type="EMBL" id="FOES01000006">
    <property type="protein sequence ID" value="SEQ09360.1"/>
    <property type="molecule type" value="Genomic_DNA"/>
</dbReference>
<dbReference type="Pfam" id="PF07441">
    <property type="entry name" value="BofA"/>
    <property type="match status" value="1"/>
</dbReference>
<keyword evidence="3" id="KW-1185">Reference proteome</keyword>
<keyword evidence="1" id="KW-1133">Transmembrane helix</keyword>
<name>A0A1H9D7D2_9BACI</name>
<accession>A0A1H9D7D2</accession>